<dbReference type="PROSITE" id="PS00028">
    <property type="entry name" value="ZINC_FINGER_C2H2_1"/>
    <property type="match status" value="3"/>
</dbReference>
<feature type="domain" description="C2H2-type" evidence="10">
    <location>
        <begin position="354"/>
        <end position="381"/>
    </location>
</feature>
<accession>A0AAV2AZS0</accession>
<evidence type="ECO:0000256" key="9">
    <source>
        <dbReference type="SAM" id="MobiDB-lite"/>
    </source>
</evidence>
<evidence type="ECO:0000256" key="5">
    <source>
        <dbReference type="ARBA" id="ARBA00022884"/>
    </source>
</evidence>
<dbReference type="InterPro" id="IPR034264">
    <property type="entry name" value="RBM48_RRM"/>
</dbReference>
<dbReference type="SUPFAM" id="SSF57667">
    <property type="entry name" value="beta-beta-alpha zinc fingers"/>
    <property type="match status" value="2"/>
</dbReference>
<dbReference type="Gene3D" id="3.30.160.60">
    <property type="entry name" value="Classic Zinc Finger"/>
    <property type="match status" value="2"/>
</dbReference>
<proteinExistence type="inferred from homology"/>
<evidence type="ECO:0000256" key="6">
    <source>
        <dbReference type="ARBA" id="ARBA00023187"/>
    </source>
</evidence>
<dbReference type="InterPro" id="IPR035979">
    <property type="entry name" value="RBD_domain_sf"/>
</dbReference>
<dbReference type="CDD" id="cd12442">
    <property type="entry name" value="RRM_RBM48"/>
    <property type="match status" value="1"/>
</dbReference>
<evidence type="ECO:0000313" key="12">
    <source>
        <dbReference type="Proteomes" id="UP001497382"/>
    </source>
</evidence>
<keyword evidence="3" id="KW-0507">mRNA processing</keyword>
<dbReference type="InterPro" id="IPR013087">
    <property type="entry name" value="Znf_C2H2_type"/>
</dbReference>
<dbReference type="InterPro" id="IPR039599">
    <property type="entry name" value="RBM48"/>
</dbReference>
<dbReference type="PANTHER" id="PTHR20957">
    <property type="entry name" value="RNA-BINDING PROTEIN 48"/>
    <property type="match status" value="1"/>
</dbReference>
<dbReference type="EMBL" id="CAXIEN010000251">
    <property type="protein sequence ID" value="CAL1289525.1"/>
    <property type="molecule type" value="Genomic_DNA"/>
</dbReference>
<dbReference type="GO" id="GO:0006397">
    <property type="term" value="P:mRNA processing"/>
    <property type="evidence" value="ECO:0007669"/>
    <property type="project" value="UniProtKB-KW"/>
</dbReference>
<keyword evidence="4" id="KW-0747">Spliceosome</keyword>
<dbReference type="GO" id="GO:0005681">
    <property type="term" value="C:spliceosomal complex"/>
    <property type="evidence" value="ECO:0007669"/>
    <property type="project" value="UniProtKB-KW"/>
</dbReference>
<keyword evidence="8" id="KW-0479">Metal-binding</keyword>
<feature type="compositionally biased region" description="Low complexity" evidence="9">
    <location>
        <begin position="235"/>
        <end position="250"/>
    </location>
</feature>
<sequence>MNPIYAFKSISVYPHHVKQNICGTRAKYRDGKKDTAVKVYTINQESVYLLISNVPAIGGAEELQALCEQYGIVEDFRPLDEYPCEDFTEVYLVKYSVFPVARTAKKQLDDRSFLGSSLHVCYAPEFETVSETRLKLQERRKYVAWKTNTGKNQTNTSYQHKSNVSSRQATRNQLPSTSSLQPVTYIWAGKEYTEFPKPPLEDLPVQQKKERITSSSFVPRQLQSSHSLTWNSAGNNTSSQCGSSSASQNQLPHISDSSYQNTVSDVRKRVAKEHLLSEVWLFTTGSDNCAMPYFRILNTKSLSDCSFFDGDALLEEAPTVPITNYSCRFCNFVYTNKRALINHESTHYPEMLPFKCPSCPKVFREKYQLQSHLYTHDTARHFKCSFCSRTFRHSSSLARHKRSHRLTLQNHNR</sequence>
<dbReference type="PROSITE" id="PS50157">
    <property type="entry name" value="ZINC_FINGER_C2H2_2"/>
    <property type="match status" value="3"/>
</dbReference>
<comment type="caution">
    <text evidence="11">The sequence shown here is derived from an EMBL/GenBank/DDBJ whole genome shotgun (WGS) entry which is preliminary data.</text>
</comment>
<keyword evidence="12" id="KW-1185">Reference proteome</keyword>
<dbReference type="FunFam" id="3.30.70.330:FF:000424">
    <property type="entry name" value="RNA-binding protein 48 isoform X4"/>
    <property type="match status" value="1"/>
</dbReference>
<evidence type="ECO:0000256" key="1">
    <source>
        <dbReference type="ARBA" id="ARBA00006938"/>
    </source>
</evidence>
<keyword evidence="6" id="KW-0508">mRNA splicing</keyword>
<feature type="region of interest" description="Disordered" evidence="9">
    <location>
        <begin position="233"/>
        <end position="258"/>
    </location>
</feature>
<evidence type="ECO:0000256" key="2">
    <source>
        <dbReference type="ARBA" id="ARBA00015189"/>
    </source>
</evidence>
<name>A0AAV2AZS0_9ARAC</name>
<feature type="region of interest" description="Disordered" evidence="9">
    <location>
        <begin position="198"/>
        <end position="220"/>
    </location>
</feature>
<dbReference type="PANTHER" id="PTHR20957:SF0">
    <property type="entry name" value="RNA-BINDING PROTEIN 48"/>
    <property type="match status" value="1"/>
</dbReference>
<evidence type="ECO:0000256" key="4">
    <source>
        <dbReference type="ARBA" id="ARBA00022728"/>
    </source>
</evidence>
<dbReference type="GO" id="GO:0005654">
    <property type="term" value="C:nucleoplasm"/>
    <property type="evidence" value="ECO:0007669"/>
    <property type="project" value="TreeGrafter"/>
</dbReference>
<dbReference type="Proteomes" id="UP001497382">
    <property type="component" value="Unassembled WGS sequence"/>
</dbReference>
<dbReference type="GO" id="GO:0008270">
    <property type="term" value="F:zinc ion binding"/>
    <property type="evidence" value="ECO:0007669"/>
    <property type="project" value="UniProtKB-KW"/>
</dbReference>
<evidence type="ECO:0000256" key="7">
    <source>
        <dbReference type="ARBA" id="ARBA00035004"/>
    </source>
</evidence>
<feature type="region of interest" description="Disordered" evidence="9">
    <location>
        <begin position="152"/>
        <end position="176"/>
    </location>
</feature>
<keyword evidence="8" id="KW-0863">Zinc-finger</keyword>
<dbReference type="SMART" id="SM00355">
    <property type="entry name" value="ZnF_C2H2"/>
    <property type="match status" value="3"/>
</dbReference>
<keyword evidence="5" id="KW-0694">RNA-binding</keyword>
<dbReference type="SUPFAM" id="SSF54928">
    <property type="entry name" value="RNA-binding domain, RBD"/>
    <property type="match status" value="1"/>
</dbReference>
<dbReference type="AlphaFoldDB" id="A0AAV2AZS0"/>
<comment type="similarity">
    <text evidence="1">Belongs to the RBM48 family.</text>
</comment>
<gene>
    <name evidence="11" type="ORF">LARSCL_LOCUS15993</name>
</gene>
<reference evidence="11 12" key="1">
    <citation type="submission" date="2024-04" db="EMBL/GenBank/DDBJ databases">
        <authorList>
            <person name="Rising A."/>
            <person name="Reimegard J."/>
            <person name="Sonavane S."/>
            <person name="Akerstrom W."/>
            <person name="Nylinder S."/>
            <person name="Hedman E."/>
            <person name="Kallberg Y."/>
        </authorList>
    </citation>
    <scope>NUCLEOTIDE SEQUENCE [LARGE SCALE GENOMIC DNA]</scope>
</reference>
<keyword evidence="8" id="KW-0862">Zinc</keyword>
<feature type="domain" description="C2H2-type" evidence="10">
    <location>
        <begin position="325"/>
        <end position="352"/>
    </location>
</feature>
<dbReference type="GO" id="GO:0008380">
    <property type="term" value="P:RNA splicing"/>
    <property type="evidence" value="ECO:0007669"/>
    <property type="project" value="UniProtKB-KW"/>
</dbReference>
<dbReference type="GO" id="GO:0003723">
    <property type="term" value="F:RNA binding"/>
    <property type="evidence" value="ECO:0007669"/>
    <property type="project" value="UniProtKB-KW"/>
</dbReference>
<evidence type="ECO:0000313" key="11">
    <source>
        <dbReference type="EMBL" id="CAL1289525.1"/>
    </source>
</evidence>
<feature type="domain" description="C2H2-type" evidence="10">
    <location>
        <begin position="382"/>
        <end position="404"/>
    </location>
</feature>
<organism evidence="11 12">
    <name type="scientific">Larinioides sclopetarius</name>
    <dbReference type="NCBI Taxonomy" id="280406"/>
    <lineage>
        <taxon>Eukaryota</taxon>
        <taxon>Metazoa</taxon>
        <taxon>Ecdysozoa</taxon>
        <taxon>Arthropoda</taxon>
        <taxon>Chelicerata</taxon>
        <taxon>Arachnida</taxon>
        <taxon>Araneae</taxon>
        <taxon>Araneomorphae</taxon>
        <taxon>Entelegynae</taxon>
        <taxon>Araneoidea</taxon>
        <taxon>Araneidae</taxon>
        <taxon>Larinioides</taxon>
    </lineage>
</organism>
<evidence type="ECO:0000256" key="3">
    <source>
        <dbReference type="ARBA" id="ARBA00022664"/>
    </source>
</evidence>
<dbReference type="Pfam" id="PF00096">
    <property type="entry name" value="zf-C2H2"/>
    <property type="match status" value="2"/>
</dbReference>
<comment type="function">
    <text evidence="7">As a component of the minor spliceosome, involved in the splicing of U12-type introns in pre-mRNAs.</text>
</comment>
<evidence type="ECO:0000256" key="8">
    <source>
        <dbReference type="PROSITE-ProRule" id="PRU00042"/>
    </source>
</evidence>
<protein>
    <recommendedName>
        <fullName evidence="2">RNA-binding protein 48</fullName>
    </recommendedName>
</protein>
<dbReference type="InterPro" id="IPR036236">
    <property type="entry name" value="Znf_C2H2_sf"/>
</dbReference>
<evidence type="ECO:0000259" key="10">
    <source>
        <dbReference type="PROSITE" id="PS50157"/>
    </source>
</evidence>